<evidence type="ECO:0000313" key="13">
    <source>
        <dbReference type="EMBL" id="KOC64368.1"/>
    </source>
</evidence>
<name>A0A0L7R0L0_9HYME</name>
<evidence type="ECO:0000313" key="14">
    <source>
        <dbReference type="Proteomes" id="UP000053825"/>
    </source>
</evidence>
<dbReference type="Proteomes" id="UP000053825">
    <property type="component" value="Unassembled WGS sequence"/>
</dbReference>
<dbReference type="InterPro" id="IPR004202">
    <property type="entry name" value="COX7C/Cox8"/>
</dbReference>
<proteinExistence type="inferred from homology"/>
<evidence type="ECO:0000256" key="9">
    <source>
        <dbReference type="ARBA" id="ARBA00023128"/>
    </source>
</evidence>
<keyword evidence="5 12" id="KW-0812">Transmembrane</keyword>
<dbReference type="OrthoDB" id="9974841at2759"/>
<evidence type="ECO:0000256" key="4">
    <source>
        <dbReference type="ARBA" id="ARBA00017004"/>
    </source>
</evidence>
<evidence type="ECO:0000256" key="7">
    <source>
        <dbReference type="ARBA" id="ARBA00022946"/>
    </source>
</evidence>
<comment type="similarity">
    <text evidence="3">Belongs to the cytochrome c oxidase VIIc family.</text>
</comment>
<keyword evidence="9" id="KW-0496">Mitochondrion</keyword>
<evidence type="ECO:0000256" key="5">
    <source>
        <dbReference type="ARBA" id="ARBA00022692"/>
    </source>
</evidence>
<dbReference type="PANTHER" id="PTHR13313">
    <property type="entry name" value="CYTOCHROME C OXIDASE SUBUNIT VIIC"/>
    <property type="match status" value="1"/>
</dbReference>
<evidence type="ECO:0000256" key="1">
    <source>
        <dbReference type="ARBA" id="ARBA00004434"/>
    </source>
</evidence>
<keyword evidence="8 12" id="KW-1133">Transmembrane helix</keyword>
<dbReference type="Gene3D" id="4.10.49.10">
    <property type="entry name" value="Cytochrome c oxidase subunit VIIc"/>
    <property type="match status" value="1"/>
</dbReference>
<dbReference type="FunFam" id="4.10.49.10:FF:000001">
    <property type="entry name" value="Cytochrome c oxidase subunit 7C"/>
    <property type="match status" value="1"/>
</dbReference>
<dbReference type="GO" id="GO:0045277">
    <property type="term" value="C:respiratory chain complex IV"/>
    <property type="evidence" value="ECO:0007669"/>
    <property type="project" value="InterPro"/>
</dbReference>
<feature type="transmembrane region" description="Helical" evidence="12">
    <location>
        <begin position="42"/>
        <end position="63"/>
    </location>
</feature>
<evidence type="ECO:0000256" key="10">
    <source>
        <dbReference type="ARBA" id="ARBA00023136"/>
    </source>
</evidence>
<evidence type="ECO:0000256" key="2">
    <source>
        <dbReference type="ARBA" id="ARBA00004673"/>
    </source>
</evidence>
<protein>
    <recommendedName>
        <fullName evidence="4">Cytochrome c oxidase subunit 7C, mitochondrial</fullName>
    </recommendedName>
    <alternativeName>
        <fullName evidence="11">Cytochrome c oxidase polypeptide VIIc</fullName>
    </alternativeName>
</protein>
<evidence type="ECO:0000256" key="11">
    <source>
        <dbReference type="ARBA" id="ARBA00031140"/>
    </source>
</evidence>
<sequence>MSALKTVFQGFTRSFMTTASRKSHGPEGFPGANLPLPIGNRYVVTAIFIAFFGSGLSVPYLILRHQLLK</sequence>
<dbReference type="SUPFAM" id="SSF81427">
    <property type="entry name" value="Mitochondrial cytochrome c oxidase subunit VIIc (aka VIIIa)"/>
    <property type="match status" value="1"/>
</dbReference>
<dbReference type="PANTHER" id="PTHR13313:SF0">
    <property type="entry name" value="CYTOCHROME C OXIDASE SUBUNIT 7C, MITOCHONDRIAL"/>
    <property type="match status" value="1"/>
</dbReference>
<comment type="subcellular location">
    <subcellularLocation>
        <location evidence="1">Mitochondrion inner membrane</location>
        <topology evidence="1">Single-pass membrane protein</topology>
    </subcellularLocation>
</comment>
<keyword evidence="10 12" id="KW-0472">Membrane</keyword>
<evidence type="ECO:0000256" key="3">
    <source>
        <dbReference type="ARBA" id="ARBA00010514"/>
    </source>
</evidence>
<dbReference type="GO" id="GO:0005743">
    <property type="term" value="C:mitochondrial inner membrane"/>
    <property type="evidence" value="ECO:0007669"/>
    <property type="project" value="UniProtKB-SubCell"/>
</dbReference>
<dbReference type="Pfam" id="PF02935">
    <property type="entry name" value="COX7C"/>
    <property type="match status" value="1"/>
</dbReference>
<dbReference type="GO" id="GO:0006123">
    <property type="term" value="P:mitochondrial electron transport, cytochrome c to oxygen"/>
    <property type="evidence" value="ECO:0007669"/>
    <property type="project" value="InterPro"/>
</dbReference>
<evidence type="ECO:0000256" key="6">
    <source>
        <dbReference type="ARBA" id="ARBA00022792"/>
    </source>
</evidence>
<dbReference type="STRING" id="597456.A0A0L7R0L0"/>
<evidence type="ECO:0000256" key="8">
    <source>
        <dbReference type="ARBA" id="ARBA00022989"/>
    </source>
</evidence>
<dbReference type="InterPro" id="IPR036636">
    <property type="entry name" value="COX7C/Cox8_sf"/>
</dbReference>
<evidence type="ECO:0000256" key="12">
    <source>
        <dbReference type="SAM" id="Phobius"/>
    </source>
</evidence>
<accession>A0A0L7R0L0</accession>
<keyword evidence="6" id="KW-0999">Mitochondrion inner membrane</keyword>
<dbReference type="UniPathway" id="UPA00705"/>
<gene>
    <name evidence="13" type="ORF">WH47_01536</name>
</gene>
<keyword evidence="14" id="KW-1185">Reference proteome</keyword>
<comment type="pathway">
    <text evidence="2">Energy metabolism; oxidative phosphorylation.</text>
</comment>
<dbReference type="EMBL" id="KQ414670">
    <property type="protein sequence ID" value="KOC64368.1"/>
    <property type="molecule type" value="Genomic_DNA"/>
</dbReference>
<organism evidence="13 14">
    <name type="scientific">Habropoda laboriosa</name>
    <dbReference type="NCBI Taxonomy" id="597456"/>
    <lineage>
        <taxon>Eukaryota</taxon>
        <taxon>Metazoa</taxon>
        <taxon>Ecdysozoa</taxon>
        <taxon>Arthropoda</taxon>
        <taxon>Hexapoda</taxon>
        <taxon>Insecta</taxon>
        <taxon>Pterygota</taxon>
        <taxon>Neoptera</taxon>
        <taxon>Endopterygota</taxon>
        <taxon>Hymenoptera</taxon>
        <taxon>Apocrita</taxon>
        <taxon>Aculeata</taxon>
        <taxon>Apoidea</taxon>
        <taxon>Anthophila</taxon>
        <taxon>Apidae</taxon>
        <taxon>Habropoda</taxon>
    </lineage>
</organism>
<keyword evidence="7" id="KW-0809">Transit peptide</keyword>
<reference evidence="13 14" key="1">
    <citation type="submission" date="2015-07" db="EMBL/GenBank/DDBJ databases">
        <title>The genome of Habropoda laboriosa.</title>
        <authorList>
            <person name="Pan H."/>
            <person name="Kapheim K."/>
        </authorList>
    </citation>
    <scope>NUCLEOTIDE SEQUENCE [LARGE SCALE GENOMIC DNA]</scope>
    <source>
        <strain evidence="13">0110345459</strain>
    </source>
</reference>
<dbReference type="AlphaFoldDB" id="A0A0L7R0L0"/>